<dbReference type="EMBL" id="RSCL01000012">
    <property type="protein sequence ID" value="RUT04004.1"/>
    <property type="molecule type" value="Genomic_DNA"/>
</dbReference>
<evidence type="ECO:0000313" key="3">
    <source>
        <dbReference type="Proteomes" id="UP000271624"/>
    </source>
</evidence>
<proteinExistence type="predicted"/>
<protein>
    <submittedName>
        <fullName evidence="2">Uncharacterized protein</fullName>
    </submittedName>
</protein>
<keyword evidence="1" id="KW-1133">Transmembrane helix</keyword>
<feature type="transmembrane region" description="Helical" evidence="1">
    <location>
        <begin position="309"/>
        <end position="330"/>
    </location>
</feature>
<dbReference type="OrthoDB" id="507315at2"/>
<sequence>MKYLLPLTNNEFLLWYRRSELKIMKFRLIPIFDVDFINNVSELDKIAARVVKAMPDYDEDYEVLIAKVEDNSSLAPYNFEKNQPAFINISIHNLDCVYPITERGKRLLIGRVDSNINVAEPIFESYVNASVQQRQSSLSLLGGTSLLKIAGLDIDKYQDTINPIKDDALLGASRNSRGEEFPLDGALIENLLCYTRHEVMPNTDISYFYDFGKILSKLYPSNDNITDLLDKYRSCLKEITNKNATLEDLLEKVDDVMSLFDAALDAKLGTASIIIFLKLQSELYQHQNLYKTSFKELVDSLGQKRTRDIVIALWLVGVCFGFDFFCANYYEAIQPKFFIEF</sequence>
<reference evidence="2" key="2">
    <citation type="journal article" date="2019" name="Genome Biol. Evol.">
        <title>Day and night: Metabolic profiles and evolutionary relationships of six axenic non-marine cyanobacteria.</title>
        <authorList>
            <person name="Will S.E."/>
            <person name="Henke P."/>
            <person name="Boedeker C."/>
            <person name="Huang S."/>
            <person name="Brinkmann H."/>
            <person name="Rohde M."/>
            <person name="Jarek M."/>
            <person name="Friedl T."/>
            <person name="Seufert S."/>
            <person name="Schumacher M."/>
            <person name="Overmann J."/>
            <person name="Neumann-Schaal M."/>
            <person name="Petersen J."/>
        </authorList>
    </citation>
    <scope>NUCLEOTIDE SEQUENCE [LARGE SCALE GENOMIC DNA]</scope>
    <source>
        <strain evidence="2">PCC 7102</strain>
    </source>
</reference>
<evidence type="ECO:0000256" key="1">
    <source>
        <dbReference type="SAM" id="Phobius"/>
    </source>
</evidence>
<keyword evidence="1" id="KW-0812">Transmembrane</keyword>
<name>A0A3S1CI98_9CYAN</name>
<keyword evidence="1" id="KW-0472">Membrane</keyword>
<evidence type="ECO:0000313" key="2">
    <source>
        <dbReference type="EMBL" id="RUT04004.1"/>
    </source>
</evidence>
<gene>
    <name evidence="2" type="ORF">DSM106972_049180</name>
</gene>
<accession>A0A3S1CI98</accession>
<reference evidence="2" key="1">
    <citation type="submission" date="2018-12" db="EMBL/GenBank/DDBJ databases">
        <authorList>
            <person name="Will S."/>
            <person name="Neumann-Schaal M."/>
            <person name="Henke P."/>
        </authorList>
    </citation>
    <scope>NUCLEOTIDE SEQUENCE</scope>
    <source>
        <strain evidence="2">PCC 7102</strain>
    </source>
</reference>
<comment type="caution">
    <text evidence="2">The sequence shown here is derived from an EMBL/GenBank/DDBJ whole genome shotgun (WGS) entry which is preliminary data.</text>
</comment>
<dbReference type="AlphaFoldDB" id="A0A3S1CI98"/>
<keyword evidence="3" id="KW-1185">Reference proteome</keyword>
<organism evidence="2 3">
    <name type="scientific">Dulcicalothrix desertica PCC 7102</name>
    <dbReference type="NCBI Taxonomy" id="232991"/>
    <lineage>
        <taxon>Bacteria</taxon>
        <taxon>Bacillati</taxon>
        <taxon>Cyanobacteriota</taxon>
        <taxon>Cyanophyceae</taxon>
        <taxon>Nostocales</taxon>
        <taxon>Calotrichaceae</taxon>
        <taxon>Dulcicalothrix</taxon>
    </lineage>
</organism>
<dbReference type="RefSeq" id="WP_127083259.1">
    <property type="nucleotide sequence ID" value="NZ_RSCL01000012.1"/>
</dbReference>
<dbReference type="Proteomes" id="UP000271624">
    <property type="component" value="Unassembled WGS sequence"/>
</dbReference>